<dbReference type="SUPFAM" id="SSF55048">
    <property type="entry name" value="Probable ACP-binding domain of malonyl-CoA ACP transacylase"/>
    <property type="match status" value="1"/>
</dbReference>
<keyword evidence="2" id="KW-0597">Phosphoprotein</keyword>
<evidence type="ECO:0000256" key="2">
    <source>
        <dbReference type="ARBA" id="ARBA00022553"/>
    </source>
</evidence>
<evidence type="ECO:0000313" key="9">
    <source>
        <dbReference type="Proteomes" id="UP001499993"/>
    </source>
</evidence>
<dbReference type="InterPro" id="IPR016036">
    <property type="entry name" value="Malonyl_transacylase_ACP-bd"/>
</dbReference>
<feature type="region of interest" description="Disordered" evidence="5">
    <location>
        <begin position="484"/>
        <end position="516"/>
    </location>
</feature>
<dbReference type="PANTHER" id="PTHR43775:SF51">
    <property type="entry name" value="INACTIVE PHENOLPHTHIOCEROL SYNTHESIS POLYKETIDE SYNTHASE TYPE I PKS1-RELATED"/>
    <property type="match status" value="1"/>
</dbReference>
<dbReference type="SUPFAM" id="SSF52151">
    <property type="entry name" value="FabD/lysophospholipase-like"/>
    <property type="match status" value="1"/>
</dbReference>
<dbReference type="Pfam" id="PF08659">
    <property type="entry name" value="KR"/>
    <property type="match status" value="1"/>
</dbReference>
<dbReference type="InterPro" id="IPR014043">
    <property type="entry name" value="Acyl_transferase_dom"/>
</dbReference>
<dbReference type="PANTHER" id="PTHR43775">
    <property type="entry name" value="FATTY ACID SYNTHASE"/>
    <property type="match status" value="1"/>
</dbReference>
<proteinExistence type="predicted"/>
<evidence type="ECO:0000313" key="8">
    <source>
        <dbReference type="EMBL" id="GAA4956305.1"/>
    </source>
</evidence>
<dbReference type="Pfam" id="PF00550">
    <property type="entry name" value="PP-binding"/>
    <property type="match status" value="1"/>
</dbReference>
<gene>
    <name evidence="8" type="ORF">GCM10023224_47650</name>
</gene>
<dbReference type="InterPro" id="IPR016039">
    <property type="entry name" value="Thiolase-like"/>
</dbReference>
<dbReference type="InterPro" id="IPR050091">
    <property type="entry name" value="PKS_NRPS_Biosynth_Enz"/>
</dbReference>
<keyword evidence="4" id="KW-0012">Acyltransferase</keyword>
<dbReference type="Gene3D" id="6.10.140.1830">
    <property type="match status" value="1"/>
</dbReference>
<dbReference type="Gene3D" id="3.40.50.720">
    <property type="entry name" value="NAD(P)-binding Rossmann-like Domain"/>
    <property type="match status" value="1"/>
</dbReference>
<dbReference type="SMART" id="SM00822">
    <property type="entry name" value="PKS_KR"/>
    <property type="match status" value="1"/>
</dbReference>
<dbReference type="Proteomes" id="UP001499993">
    <property type="component" value="Unassembled WGS sequence"/>
</dbReference>
<dbReference type="SMART" id="SM00823">
    <property type="entry name" value="PKS_PP"/>
    <property type="match status" value="1"/>
</dbReference>
<dbReference type="Pfam" id="PF18369">
    <property type="entry name" value="PKS_DE"/>
    <property type="match status" value="1"/>
</dbReference>
<feature type="compositionally biased region" description="Low complexity" evidence="5">
    <location>
        <begin position="484"/>
        <end position="506"/>
    </location>
</feature>
<dbReference type="SMART" id="SM00827">
    <property type="entry name" value="PKS_AT"/>
    <property type="match status" value="1"/>
</dbReference>
<dbReference type="InterPro" id="IPR016035">
    <property type="entry name" value="Acyl_Trfase/lysoPLipase"/>
</dbReference>
<keyword evidence="3" id="KW-0808">Transferase</keyword>
<dbReference type="PROSITE" id="PS52004">
    <property type="entry name" value="KS3_2"/>
    <property type="match status" value="1"/>
</dbReference>
<dbReference type="InterPro" id="IPR014030">
    <property type="entry name" value="Ketoacyl_synth_N"/>
</dbReference>
<reference evidence="9" key="1">
    <citation type="journal article" date="2019" name="Int. J. Syst. Evol. Microbiol.">
        <title>The Global Catalogue of Microorganisms (GCM) 10K type strain sequencing project: providing services to taxonomists for standard genome sequencing and annotation.</title>
        <authorList>
            <consortium name="The Broad Institute Genomics Platform"/>
            <consortium name="The Broad Institute Genome Sequencing Center for Infectious Disease"/>
            <person name="Wu L."/>
            <person name="Ma J."/>
        </authorList>
    </citation>
    <scope>NUCLEOTIDE SEQUENCE [LARGE SCALE GENOMIC DNA]</scope>
    <source>
        <strain evidence="9">JCM 18123</strain>
    </source>
</reference>
<feature type="domain" description="Carrier" evidence="6">
    <location>
        <begin position="1528"/>
        <end position="1603"/>
    </location>
</feature>
<feature type="compositionally biased region" description="Basic and acidic residues" evidence="5">
    <location>
        <begin position="1506"/>
        <end position="1516"/>
    </location>
</feature>
<dbReference type="InterPro" id="IPR020841">
    <property type="entry name" value="PKS_Beta-ketoAc_synthase_dom"/>
</dbReference>
<dbReference type="InterPro" id="IPR036291">
    <property type="entry name" value="NAD(P)-bd_dom_sf"/>
</dbReference>
<dbReference type="Pfam" id="PF00109">
    <property type="entry name" value="ketoacyl-synt"/>
    <property type="match status" value="1"/>
</dbReference>
<dbReference type="PROSITE" id="PS50075">
    <property type="entry name" value="CARRIER"/>
    <property type="match status" value="1"/>
</dbReference>
<dbReference type="InterPro" id="IPR018201">
    <property type="entry name" value="Ketoacyl_synth_AS"/>
</dbReference>
<dbReference type="Gene3D" id="3.40.366.10">
    <property type="entry name" value="Malonyl-Coenzyme A Acyl Carrier Protein, domain 2"/>
    <property type="match status" value="1"/>
</dbReference>
<dbReference type="InterPro" id="IPR020806">
    <property type="entry name" value="PKS_PP-bd"/>
</dbReference>
<comment type="caution">
    <text evidence="8">The sequence shown here is derived from an EMBL/GenBank/DDBJ whole genome shotgun (WGS) entry which is preliminary data.</text>
</comment>
<organism evidence="8 9">
    <name type="scientific">Streptomonospora halophila</name>
    <dbReference type="NCBI Taxonomy" id="427369"/>
    <lineage>
        <taxon>Bacteria</taxon>
        <taxon>Bacillati</taxon>
        <taxon>Actinomycetota</taxon>
        <taxon>Actinomycetes</taxon>
        <taxon>Streptosporangiales</taxon>
        <taxon>Nocardiopsidaceae</taxon>
        <taxon>Streptomonospora</taxon>
    </lineage>
</organism>
<evidence type="ECO:0000256" key="1">
    <source>
        <dbReference type="ARBA" id="ARBA00022450"/>
    </source>
</evidence>
<dbReference type="InterPro" id="IPR036736">
    <property type="entry name" value="ACP-like_sf"/>
</dbReference>
<dbReference type="InterPro" id="IPR041618">
    <property type="entry name" value="PKS_DE"/>
</dbReference>
<dbReference type="NCBIfam" id="NF045894">
    <property type="entry name" value="PKS_plus_SDR"/>
    <property type="match status" value="1"/>
</dbReference>
<dbReference type="SUPFAM" id="SSF51735">
    <property type="entry name" value="NAD(P)-binding Rossmann-fold domains"/>
    <property type="match status" value="2"/>
</dbReference>
<evidence type="ECO:0000259" key="6">
    <source>
        <dbReference type="PROSITE" id="PS50075"/>
    </source>
</evidence>
<feature type="region of interest" description="Disordered" evidence="5">
    <location>
        <begin position="1498"/>
        <end position="1525"/>
    </location>
</feature>
<dbReference type="CDD" id="cd00833">
    <property type="entry name" value="PKS"/>
    <property type="match status" value="1"/>
</dbReference>
<keyword evidence="1" id="KW-0596">Phosphopantetheine</keyword>
<dbReference type="CDD" id="cd08952">
    <property type="entry name" value="KR_1_SDR_x"/>
    <property type="match status" value="1"/>
</dbReference>
<dbReference type="Gene3D" id="3.30.70.3290">
    <property type="match status" value="1"/>
</dbReference>
<dbReference type="SUPFAM" id="SSF53901">
    <property type="entry name" value="Thiolase-like"/>
    <property type="match status" value="1"/>
</dbReference>
<name>A0ABP9GY82_9ACTN</name>
<feature type="region of interest" description="Disordered" evidence="5">
    <location>
        <begin position="1650"/>
        <end position="1670"/>
    </location>
</feature>
<dbReference type="InterPro" id="IPR001227">
    <property type="entry name" value="Ac_transferase_dom_sf"/>
</dbReference>
<evidence type="ECO:0000256" key="4">
    <source>
        <dbReference type="ARBA" id="ARBA00023315"/>
    </source>
</evidence>
<evidence type="ECO:0000259" key="7">
    <source>
        <dbReference type="PROSITE" id="PS52004"/>
    </source>
</evidence>
<dbReference type="Pfam" id="PF00698">
    <property type="entry name" value="Acyl_transf_1"/>
    <property type="match status" value="1"/>
</dbReference>
<dbReference type="EMBL" id="BAABIK010000040">
    <property type="protein sequence ID" value="GAA4956305.1"/>
    <property type="molecule type" value="Genomic_DNA"/>
</dbReference>
<dbReference type="Gene3D" id="1.10.1200.10">
    <property type="entry name" value="ACP-like"/>
    <property type="match status" value="1"/>
</dbReference>
<sequence>MTQHSTGPNRQAPEGDRVATALRAALKENDRLKRHNRRLSAAAREPVAVVGVGCRLPGGVGSPEGLWDLVASGGDATCDFPEDRGWDVEALYDPEGGRGGTCYVRRGGFLGDAAGFDAGFFGVSPREALAMDPQQRVLLETVWEALERAGIDPTVLRDSATGTFMGAIAQEYGPRMYQAAEETAGYALTGSMPSVVSGRVAYTLGLRGPAVTVDTACSSSLVALHQAVQALRRGECDLALAGGVSVASSPSVFVEYSRQGGLSRDGRCRSFGAKADGTGFGEGAGVVVLERLSDAVAGGRRVWGVVRGSAVNSDGASNGLSAPNGVAQEAVMRAALADAGVEASHVGVVEGHGTGTVLGDPIELGALGAVYGRCGGVVVGSVKANIAHVQAAAGVAGLVSLLGVLGRGVVPPLAGVSGGVSELVDWVELGLGAVSGGPRVWEGVEGRRIGGVSSFGISGTNAHVLVEEPPEDVPLPHAFGRRATTARATGTREASVSATGAAGAGSRDTPWPVSGHTPQALRAQAERLYTRLAEHPEADAADVAYSLATTRTHLEHRAAVLGADRDDHLAGLAALARGEAPPGTVRGRGGPPGRTVFVFPGQGGQWPGMAAGLLEASEVFAGRIAECEAALGPHVDWSLGAVLRGEPGAPGLERVDVLQPVLWAVMVALAELWSACGVRPDAVVGHSQGEIAAACVCGALSLEDGARVAAARSRAVRALDGDGAMAQIALPADRVRELIAGRPDQIGVAAVNGPASTVVSGEREAVRRTVERAADTGVRARMVDVDYASHSAAMEPLRPAVLADLADLASRRPRVAFPSTVTGRPVAEGDLGAEYWYANIRRPVEFSAAVRALAESDHGLFVEMSPHPVLTMAVEQTAEDAAERAAGVMPEATPAAALGSLRRDEGGWPRFAAALAEAYAHGASVDWSAVYAGVEGSVVDLPTYAFQRRRHWLAPQPPPAERAAAADSASRAGHADRPFWSAVAGGDAESLAAALGTDPGPVRALLPALEGWRRRRDERTALEALCYSDRWVAVPEAAAPPAGRWLVLLEPGTGSGGAARAWYDALRERGLRAEPVEVDRSADRSRLGALLRTPRGAAEPVDGVLCLLTLDGPADPAAATAAGPALVADLLRAMPDAGVDAPLWCATGGAVSTGENDPLRSPEQAPVWGLGRVAAQEHPERWGGLVDLPDSPDRRTAALLHTALCASGGEDQLAVRPFGLRARRLVRAPAPEPARAAARPWRPAGTVLITGGTGALGAHTARYLAGRGGDRLHLLLAGRRGPRAPGADALAAELRASGTRVTLAACDVADRAAVERLLADVPAEHPLTAVVHAAAALDDAPIADLDSARMEAAMAVKAGAARHLHELTAGTGLSAFLLYSSVAGLLGVGGQGNYAPANAYLDALARHRRAAGLPATSLAWGHWSGEGMARRADVADMLARHGMPGMSAATATAALEAAFTGDADPAFAVADIDWRRFTLAFTAARPSTLLDDLPEAHRGASAPAAHDADPAAELRRSLTQAPPPERDRMARALVREHVAATLGHDSPEAVDGARPFTDLGLDSVMAVDLRNRLSAATGLRLPAALAFEHPTVSAVAAHLRGALGAGDAPGDTSAPGAAQVAELERLLATLDPAEVRASALAERLRALARAAKGGRAPQEEAASLDGATPDEVFALIDEELGDR</sequence>
<evidence type="ECO:0000256" key="5">
    <source>
        <dbReference type="SAM" id="MobiDB-lite"/>
    </source>
</evidence>
<dbReference type="SUPFAM" id="SSF47336">
    <property type="entry name" value="ACP-like"/>
    <property type="match status" value="1"/>
</dbReference>
<keyword evidence="9" id="KW-1185">Reference proteome</keyword>
<dbReference type="Gene3D" id="3.40.47.10">
    <property type="match status" value="1"/>
</dbReference>
<dbReference type="InterPro" id="IPR006162">
    <property type="entry name" value="Ppantetheine_attach_site"/>
</dbReference>
<dbReference type="SMART" id="SM00825">
    <property type="entry name" value="PKS_KS"/>
    <property type="match status" value="1"/>
</dbReference>
<dbReference type="Pfam" id="PF22621">
    <property type="entry name" value="CurL-like_PKS_C"/>
    <property type="match status" value="1"/>
</dbReference>
<dbReference type="InterPro" id="IPR009081">
    <property type="entry name" value="PP-bd_ACP"/>
</dbReference>
<protein>
    <recommendedName>
        <fullName evidence="10">Acyl transferase domain-containing protein</fullName>
    </recommendedName>
</protein>
<dbReference type="InterPro" id="IPR013968">
    <property type="entry name" value="PKS_KR"/>
</dbReference>
<dbReference type="InterPro" id="IPR014031">
    <property type="entry name" value="Ketoacyl_synth_C"/>
</dbReference>
<dbReference type="RefSeq" id="WP_425579440.1">
    <property type="nucleotide sequence ID" value="NZ_BAABIK010000040.1"/>
</dbReference>
<accession>A0ABP9GY82</accession>
<dbReference type="InterPro" id="IPR057326">
    <property type="entry name" value="KR_dom"/>
</dbReference>
<evidence type="ECO:0008006" key="10">
    <source>
        <dbReference type="Google" id="ProtNLM"/>
    </source>
</evidence>
<dbReference type="Pfam" id="PF02801">
    <property type="entry name" value="Ketoacyl-synt_C"/>
    <property type="match status" value="1"/>
</dbReference>
<dbReference type="SMART" id="SM01294">
    <property type="entry name" value="PKS_PP_betabranch"/>
    <property type="match status" value="1"/>
</dbReference>
<evidence type="ECO:0000256" key="3">
    <source>
        <dbReference type="ARBA" id="ARBA00022679"/>
    </source>
</evidence>
<dbReference type="PROSITE" id="PS00012">
    <property type="entry name" value="PHOSPHOPANTETHEINE"/>
    <property type="match status" value="1"/>
</dbReference>
<feature type="domain" description="Ketosynthase family 3 (KS3)" evidence="7">
    <location>
        <begin position="44"/>
        <end position="468"/>
    </location>
</feature>
<dbReference type="PROSITE" id="PS00606">
    <property type="entry name" value="KS3_1"/>
    <property type="match status" value="1"/>
</dbReference>